<dbReference type="InterPro" id="IPR002478">
    <property type="entry name" value="PUA"/>
</dbReference>
<dbReference type="Gene3D" id="3.30.750.80">
    <property type="entry name" value="RNA methyltransferase domain (HRMD) like"/>
    <property type="match status" value="1"/>
</dbReference>
<dbReference type="PROSITE" id="PS50890">
    <property type="entry name" value="PUA"/>
    <property type="match status" value="1"/>
</dbReference>
<gene>
    <name evidence="10" type="ORF">A3G31_09300</name>
</gene>
<keyword evidence="2" id="KW-0963">Cytoplasm</keyword>
<dbReference type="SUPFAM" id="SSF88697">
    <property type="entry name" value="PUA domain-like"/>
    <property type="match status" value="1"/>
</dbReference>
<evidence type="ECO:0000256" key="3">
    <source>
        <dbReference type="ARBA" id="ARBA00022552"/>
    </source>
</evidence>
<evidence type="ECO:0000313" key="11">
    <source>
        <dbReference type="Proteomes" id="UP000178082"/>
    </source>
</evidence>
<evidence type="ECO:0000259" key="9">
    <source>
        <dbReference type="SMART" id="SM00359"/>
    </source>
</evidence>
<organism evidence="10 11">
    <name type="scientific">Candidatus Schekmanbacteria bacterium RIFCSPLOWO2_12_FULL_38_15</name>
    <dbReference type="NCBI Taxonomy" id="1817883"/>
    <lineage>
        <taxon>Bacteria</taxon>
        <taxon>Candidatus Schekmaniibacteriota</taxon>
    </lineage>
</organism>
<name>A0A1F7SH64_9BACT</name>
<evidence type="ECO:0000256" key="6">
    <source>
        <dbReference type="ARBA" id="ARBA00022691"/>
    </source>
</evidence>
<dbReference type="Gene3D" id="2.30.130.10">
    <property type="entry name" value="PUA domain"/>
    <property type="match status" value="1"/>
</dbReference>
<evidence type="ECO:0000256" key="8">
    <source>
        <dbReference type="ARBA" id="ARBA00038091"/>
    </source>
</evidence>
<dbReference type="PANTHER" id="PTHR42873">
    <property type="entry name" value="RIBOSOMAL RNA LARGE SUBUNIT METHYLTRANSFERASE"/>
    <property type="match status" value="1"/>
</dbReference>
<dbReference type="EMBL" id="MGDI01000028">
    <property type="protein sequence ID" value="OGL53085.1"/>
    <property type="molecule type" value="Genomic_DNA"/>
</dbReference>
<dbReference type="Pfam" id="PF10672">
    <property type="entry name" value="Methyltrans_SAM"/>
    <property type="match status" value="1"/>
</dbReference>
<sequence length="397" mass="45159">MSSDTRVKVTDRCAKRVPSGHLWIFDNEIRDIGGSYSNGDIVSVFDSRGNFLAKGYINENSKIAIRILSFYEEEIGKEFFKNRIENALNHRLTLGFSLQDSFRVLFSEGDLLPGLTVDKYNNILSVQFSTFGMEVWKKEIIDILKEIFSPQAIIERSDIEVREKEGLEQIKNVLYGKAEKTEIIFQDGVRFAVDLLEGHKTGFYLDQRENRKFIKPFVNGKRVLDGFSYTGGFSLYSALYGASEIVAVEDSKKVMEMLNENIRINNLENRIKAIKGDAFQWMRDAYKNNERFDCVILDPPSFVKAKGAKGGALRGYKDINLLGLKLLKDRGYLLTASCSQNVSESEFLNVLNDSAKDAKCRLQIIEIRSQSSDHPILLSMPETHYLKFVVGRKVAMS</sequence>
<dbReference type="SMART" id="SM00359">
    <property type="entry name" value="PUA"/>
    <property type="match status" value="1"/>
</dbReference>
<dbReference type="SUPFAM" id="SSF53335">
    <property type="entry name" value="S-adenosyl-L-methionine-dependent methyltransferases"/>
    <property type="match status" value="1"/>
</dbReference>
<dbReference type="AlphaFoldDB" id="A0A1F7SH64"/>
<reference evidence="10 11" key="1">
    <citation type="journal article" date="2016" name="Nat. Commun.">
        <title>Thousands of microbial genomes shed light on interconnected biogeochemical processes in an aquifer system.</title>
        <authorList>
            <person name="Anantharaman K."/>
            <person name="Brown C.T."/>
            <person name="Hug L.A."/>
            <person name="Sharon I."/>
            <person name="Castelle C.J."/>
            <person name="Probst A.J."/>
            <person name="Thomas B.C."/>
            <person name="Singh A."/>
            <person name="Wilkins M.J."/>
            <person name="Karaoz U."/>
            <person name="Brodie E.L."/>
            <person name="Williams K.H."/>
            <person name="Hubbard S.S."/>
            <person name="Banfield J.F."/>
        </authorList>
    </citation>
    <scope>NUCLEOTIDE SEQUENCE [LARGE SCALE GENOMIC DNA]</scope>
</reference>
<dbReference type="GO" id="GO:0006364">
    <property type="term" value="P:rRNA processing"/>
    <property type="evidence" value="ECO:0007669"/>
    <property type="project" value="UniProtKB-KW"/>
</dbReference>
<dbReference type="Proteomes" id="UP000178082">
    <property type="component" value="Unassembled WGS sequence"/>
</dbReference>
<comment type="similarity">
    <text evidence="8">Belongs to the methyltransferase superfamily. RlmI family.</text>
</comment>
<accession>A0A1F7SH64</accession>
<evidence type="ECO:0000313" key="10">
    <source>
        <dbReference type="EMBL" id="OGL53085.1"/>
    </source>
</evidence>
<dbReference type="Pfam" id="PF17785">
    <property type="entry name" value="PUA_3"/>
    <property type="match status" value="1"/>
</dbReference>
<keyword evidence="7" id="KW-0694">RNA-binding</keyword>
<dbReference type="GO" id="GO:0003723">
    <property type="term" value="F:RNA binding"/>
    <property type="evidence" value="ECO:0007669"/>
    <property type="project" value="UniProtKB-KW"/>
</dbReference>
<dbReference type="CDD" id="cd11572">
    <property type="entry name" value="RlmI_M_like"/>
    <property type="match status" value="1"/>
</dbReference>
<evidence type="ECO:0000256" key="1">
    <source>
        <dbReference type="ARBA" id="ARBA00004496"/>
    </source>
</evidence>
<evidence type="ECO:0000256" key="4">
    <source>
        <dbReference type="ARBA" id="ARBA00022603"/>
    </source>
</evidence>
<proteinExistence type="inferred from homology"/>
<dbReference type="CDD" id="cd21153">
    <property type="entry name" value="PUA_RlmI"/>
    <property type="match status" value="1"/>
</dbReference>
<evidence type="ECO:0000256" key="2">
    <source>
        <dbReference type="ARBA" id="ARBA00022490"/>
    </source>
</evidence>
<comment type="subcellular location">
    <subcellularLocation>
        <location evidence="1">Cytoplasm</location>
    </subcellularLocation>
</comment>
<dbReference type="InterPro" id="IPR019614">
    <property type="entry name" value="SAM-dep_methyl-trfase"/>
</dbReference>
<keyword evidence="4" id="KW-0489">Methyltransferase</keyword>
<dbReference type="Gene3D" id="3.40.50.150">
    <property type="entry name" value="Vaccinia Virus protein VP39"/>
    <property type="match status" value="1"/>
</dbReference>
<dbReference type="InterPro" id="IPR029063">
    <property type="entry name" value="SAM-dependent_MTases_sf"/>
</dbReference>
<comment type="caution">
    <text evidence="10">The sequence shown here is derived from an EMBL/GenBank/DDBJ whole genome shotgun (WGS) entry which is preliminary data.</text>
</comment>
<dbReference type="InterPro" id="IPR036974">
    <property type="entry name" value="PUA_sf"/>
</dbReference>
<keyword evidence="3" id="KW-0698">rRNA processing</keyword>
<dbReference type="InterPro" id="IPR041532">
    <property type="entry name" value="RlmI-like_PUA"/>
</dbReference>
<dbReference type="GO" id="GO:0005737">
    <property type="term" value="C:cytoplasm"/>
    <property type="evidence" value="ECO:0007669"/>
    <property type="project" value="UniProtKB-SubCell"/>
</dbReference>
<feature type="domain" description="PUA" evidence="9">
    <location>
        <begin position="5"/>
        <end position="89"/>
    </location>
</feature>
<protein>
    <recommendedName>
        <fullName evidence="9">PUA domain-containing protein</fullName>
    </recommendedName>
</protein>
<evidence type="ECO:0000256" key="7">
    <source>
        <dbReference type="ARBA" id="ARBA00022884"/>
    </source>
</evidence>
<dbReference type="GO" id="GO:0032259">
    <property type="term" value="P:methylation"/>
    <property type="evidence" value="ECO:0007669"/>
    <property type="project" value="UniProtKB-KW"/>
</dbReference>
<keyword evidence="5" id="KW-0808">Transferase</keyword>
<keyword evidence="6" id="KW-0949">S-adenosyl-L-methionine</keyword>
<evidence type="ECO:0000256" key="5">
    <source>
        <dbReference type="ARBA" id="ARBA00022679"/>
    </source>
</evidence>
<dbReference type="CDD" id="cd02440">
    <property type="entry name" value="AdoMet_MTases"/>
    <property type="match status" value="1"/>
</dbReference>
<dbReference type="PANTHER" id="PTHR42873:SF1">
    <property type="entry name" value="S-ADENOSYLMETHIONINE-DEPENDENT METHYLTRANSFERASE DOMAIN-CONTAINING PROTEIN"/>
    <property type="match status" value="1"/>
</dbReference>
<dbReference type="STRING" id="1817883.A3G31_09300"/>
<dbReference type="InterPro" id="IPR015947">
    <property type="entry name" value="PUA-like_sf"/>
</dbReference>
<dbReference type="GO" id="GO:0008168">
    <property type="term" value="F:methyltransferase activity"/>
    <property type="evidence" value="ECO:0007669"/>
    <property type="project" value="UniProtKB-KW"/>
</dbReference>